<feature type="compositionally biased region" description="Basic and acidic residues" evidence="5">
    <location>
        <begin position="9"/>
        <end position="24"/>
    </location>
</feature>
<dbReference type="GO" id="GO:0051307">
    <property type="term" value="P:meiotic chromosome separation"/>
    <property type="evidence" value="ECO:0007669"/>
    <property type="project" value="TreeGrafter"/>
</dbReference>
<dbReference type="PROSITE" id="PS51700">
    <property type="entry name" value="SEPARIN"/>
    <property type="match status" value="1"/>
</dbReference>
<dbReference type="EnsemblMetazoa" id="CLYHEMT018352.1">
    <property type="protein sequence ID" value="CLYHEMP018352.1"/>
    <property type="gene ID" value="CLYHEMG018352"/>
</dbReference>
<organism evidence="7 8">
    <name type="scientific">Clytia hemisphaerica</name>
    <dbReference type="NCBI Taxonomy" id="252671"/>
    <lineage>
        <taxon>Eukaryota</taxon>
        <taxon>Metazoa</taxon>
        <taxon>Cnidaria</taxon>
        <taxon>Hydrozoa</taxon>
        <taxon>Hydroidolina</taxon>
        <taxon>Leptothecata</taxon>
        <taxon>Obeliida</taxon>
        <taxon>Clytiidae</taxon>
        <taxon>Clytia</taxon>
    </lineage>
</organism>
<name>A0A7M5X871_9CNID</name>
<evidence type="ECO:0000256" key="5">
    <source>
        <dbReference type="SAM" id="MobiDB-lite"/>
    </source>
</evidence>
<dbReference type="OrthoDB" id="10255632at2759"/>
<dbReference type="GO" id="GO:0005737">
    <property type="term" value="C:cytoplasm"/>
    <property type="evidence" value="ECO:0007669"/>
    <property type="project" value="TreeGrafter"/>
</dbReference>
<proteinExistence type="predicted"/>
<feature type="compositionally biased region" description="Basic residues" evidence="5">
    <location>
        <begin position="1318"/>
        <end position="1332"/>
    </location>
</feature>
<dbReference type="Pfam" id="PF03568">
    <property type="entry name" value="Separin_C"/>
    <property type="match status" value="1"/>
</dbReference>
<evidence type="ECO:0000256" key="4">
    <source>
        <dbReference type="ARBA" id="ARBA00022829"/>
    </source>
</evidence>
<dbReference type="InterPro" id="IPR005314">
    <property type="entry name" value="Peptidase_C50"/>
</dbReference>
<evidence type="ECO:0000256" key="3">
    <source>
        <dbReference type="ARBA" id="ARBA00022801"/>
    </source>
</evidence>
<reference evidence="7" key="1">
    <citation type="submission" date="2021-01" db="UniProtKB">
        <authorList>
            <consortium name="EnsemblMetazoa"/>
        </authorList>
    </citation>
    <scope>IDENTIFICATION</scope>
</reference>
<feature type="region of interest" description="Disordered" evidence="5">
    <location>
        <begin position="1318"/>
        <end position="1344"/>
    </location>
</feature>
<evidence type="ECO:0000256" key="2">
    <source>
        <dbReference type="ARBA" id="ARBA00012489"/>
    </source>
</evidence>
<dbReference type="GO" id="GO:0006508">
    <property type="term" value="P:proteolysis"/>
    <property type="evidence" value="ECO:0007669"/>
    <property type="project" value="InterPro"/>
</dbReference>
<dbReference type="EC" id="3.4.22.49" evidence="2"/>
<dbReference type="InterPro" id="IPR030397">
    <property type="entry name" value="SEPARIN_core_dom"/>
</dbReference>
<dbReference type="GO" id="GO:0005813">
    <property type="term" value="C:centrosome"/>
    <property type="evidence" value="ECO:0007669"/>
    <property type="project" value="TreeGrafter"/>
</dbReference>
<dbReference type="GO" id="GO:0005634">
    <property type="term" value="C:nucleus"/>
    <property type="evidence" value="ECO:0007669"/>
    <property type="project" value="InterPro"/>
</dbReference>
<feature type="domain" description="Peptidase C50" evidence="6">
    <location>
        <begin position="1752"/>
        <end position="1846"/>
    </location>
</feature>
<evidence type="ECO:0000256" key="1">
    <source>
        <dbReference type="ARBA" id="ARBA00000451"/>
    </source>
</evidence>
<feature type="compositionally biased region" description="Basic residues" evidence="5">
    <location>
        <begin position="1205"/>
        <end position="1214"/>
    </location>
</feature>
<feature type="region of interest" description="Disordered" evidence="5">
    <location>
        <begin position="1"/>
        <end position="24"/>
    </location>
</feature>
<accession>A0A7M5X871</accession>
<keyword evidence="3" id="KW-0378">Hydrolase</keyword>
<sequence>MARQKVVKSKQEKSKEIVTKPIKPDKQQANCNENSILDPELANWIQKCSLSSKEIASLKEQLILTKLSDENLCTHVKDFVSNAYWNSDAEVDCYDVVFKLLRRAIDELDKSADIGSLIKLTTLLFESITALLKKKEIGFLLTEERWERGVKILFHINKYFYKKNLLQPLISSNDCIKSLLKYHKDILMKPSLKEETSKLIFMMYQMSYSIFTKEIQKIANTKDCEVTHIFNLRTQCFIMLSFINSQKMKLAESIKDFTNRWTKILCSGTFKFDSSTIYYNLSVIFTFVGFLKDDKEFNLSVNLHKVIELGVRICCGEMTKFNLFGKYLQPCVEKSHNLLSKKDLKNIHFLVNLSELNCHINMDEKEGKCTCNEKLFDNFVKGLETFISSNPDIKDMLKYLTWLKSQYQMLRNVKCSKLLELLMEITTKVLSFGNSTDQLENLSVEEVKASLQFVYFQSINILQAVDANLSNYKDTILYKTTDSFIDFENQLKSFINSHPPDIQEAKWFAAASYKIASKLYQENEYQLALGVFPLACACNQSLFLEEGSSNFLKHVKEICVMSSTMYASASQLKCYEEGFDHLYQNFAYLSGLEECKEHLGCEQFKGYIQSLIDQLWKLKSRAGLDDGGFLFERLENEGLKDQDLLLFVIDVEASCIKKLSEKDCKFSKLYNALIDKQKTIFEENGDILDYSVSMIKLSTQTDIDRNERFHQAQEAASILEEMLNEMEDEDVESSKIRDVLAMAYYQQACILYEERVQGGIENVDESLSTVADQCFENKEEEKEDDGALDQYKVQDYLDSDFSSMLNSALEMWLVCFELAKENPIEDCSSYFYNMNHTAQCLYEASVLFSLLFQGFECIRAAYMSSFLYHTQNKTTVDKRNSSLLLLVMQLLQMDCVPEGEYILNYTLKQDENEGAKEGVEHIDLAKAACYIKSGQVTESLNILHRILLNKNMDRNTRNTLLMKSDVYALLSSLKLLSHDHHDDIKFEEHHFPLSSPFPPAVDCVKYLRSLYESCLIIKKGDMVTNWLILDKLLTCLTHHAELLKQQGSIMESKGYLKEALLLAKKYNLPLRVLDILGQITAIDIILEDTSSFQNNFELLTTILSASVGQCFDGSRIYLPDFLTHVSECSCNYCTNFYLQDFHIRLYLQYIESRKSFYRSGEELFLNDYKDAMDSLTSNANIRFQTNLKTVKLLLGYEVDTPQPANKRKGRKGKKVKEDANSDENNKFSKYLAEAKILGEHNVKGSIDMISNIELLIAKLETDSSLNKTSHDFQRLIAQLYYLRSLLHVGKTSDTHKSVPDERPIEPDIPKTITRKTRGRTTVNTKRKTTRRKIKEEPPEEQVPIEENELTEKIEKLRLSDDKVTCPISANVNESFLEDLKKVLSSLNPYTDTLIIKSIYELVTFMMSTNNPSLATTTQFLASSRTLHQQILNAIGKKLRKRSDSYQTISSTLEECLLSTSCLIEKYSKPSFIFGDENIQMLVDDGIPKGWTICCISMTEVNGQQSLMLSRMQPNTNSAFIKINVGNDDSTSSRKRGVVCELASAFDQGIVEKFQEILEDSKNSMSIKDKKSWWAERQRLDSQMKSLVERIENDWLQGWKGFLLGQHDDESAEILVQDRTEKICKKVYDEYDVDLNQNLVKILVDSYEDCNETQQLECCKQLCNNQQLASNVFQIFLEFMKSPSKSKTAKSKAKLTVKKRKHIVLVLDKVLQSLPWESIPILRHQPISRMPSILLTRTHCDSYKGLLEDGLNTENSYYILNPRNDLKRTETMFQQYFIDAKWQGIVGRAPTSDEFSKALTQHDLFVYCGHGSGQEYLGWDAMQRLHCKSVALLMGCSSGKLVAKGSLEAQGMVQYYLLSGSPAIVANLWDVTDKDIDLFLQQLLELWLTETNGGDLASCVSEAREACKLEYLIGAAPVVYGLPLVAR</sequence>
<dbReference type="PANTHER" id="PTHR12792">
    <property type="entry name" value="EXTRA SPINDLE POLES 1-RELATED"/>
    <property type="match status" value="1"/>
</dbReference>
<dbReference type="GO" id="GO:0004197">
    <property type="term" value="F:cysteine-type endopeptidase activity"/>
    <property type="evidence" value="ECO:0007669"/>
    <property type="project" value="InterPro"/>
</dbReference>
<protein>
    <recommendedName>
        <fullName evidence="2">separase</fullName>
        <ecNumber evidence="2">3.4.22.49</ecNumber>
    </recommendedName>
</protein>
<dbReference type="Proteomes" id="UP000594262">
    <property type="component" value="Unplaced"/>
</dbReference>
<evidence type="ECO:0000259" key="6">
    <source>
        <dbReference type="PROSITE" id="PS51700"/>
    </source>
</evidence>
<comment type="catalytic activity">
    <reaction evidence="1">
        <text>All bonds known to be hydrolyzed by this endopeptidase have arginine in P1 and an acidic residue in P4. P6 is often occupied by an acidic residue or by a hydroxy-amino-acid residue, the phosphorylation of which enhances cleavage.</text>
        <dbReference type="EC" id="3.4.22.49"/>
    </reaction>
</comment>
<dbReference type="PANTHER" id="PTHR12792:SF0">
    <property type="entry name" value="SEPARIN"/>
    <property type="match status" value="1"/>
</dbReference>
<evidence type="ECO:0000313" key="8">
    <source>
        <dbReference type="Proteomes" id="UP000594262"/>
    </source>
</evidence>
<keyword evidence="4" id="KW-0159">Chromosome partition</keyword>
<feature type="region of interest" description="Disordered" evidence="5">
    <location>
        <begin position="1201"/>
        <end position="1221"/>
    </location>
</feature>
<evidence type="ECO:0000313" key="7">
    <source>
        <dbReference type="EnsemblMetazoa" id="CLYHEMP018352.1"/>
    </source>
</evidence>
<keyword evidence="8" id="KW-1185">Reference proteome</keyword>
<dbReference type="GO" id="GO:0072686">
    <property type="term" value="C:mitotic spindle"/>
    <property type="evidence" value="ECO:0007669"/>
    <property type="project" value="TreeGrafter"/>
</dbReference>